<keyword evidence="3" id="KW-1185">Reference proteome</keyword>
<accession>A0ABV8PWF6</accession>
<feature type="domain" description="HTH cro/C1-type" evidence="1">
    <location>
        <begin position="40"/>
        <end position="94"/>
    </location>
</feature>
<sequence>MTTIKKTQRTSNPLIKRILSDASPLKRMQNKNRVALACRIDDLIKAKGYNNSTFAEKIGKQPSVITKWLSGTHNFTVDTLDEIAYHLGVETAYLMQPQQVQVIYQKTIQVVTKVVEVERISKYNFFRNNRYNSIGGVGHIVGMPYTSLIAKS</sequence>
<dbReference type="CDD" id="cd00093">
    <property type="entry name" value="HTH_XRE"/>
    <property type="match status" value="1"/>
</dbReference>
<reference evidence="3" key="1">
    <citation type="journal article" date="2019" name="Int. J. Syst. Evol. Microbiol.">
        <title>The Global Catalogue of Microorganisms (GCM) 10K type strain sequencing project: providing services to taxonomists for standard genome sequencing and annotation.</title>
        <authorList>
            <consortium name="The Broad Institute Genomics Platform"/>
            <consortium name="The Broad Institute Genome Sequencing Center for Infectious Disease"/>
            <person name="Wu L."/>
            <person name="Ma J."/>
        </authorList>
    </citation>
    <scope>NUCLEOTIDE SEQUENCE [LARGE SCALE GENOMIC DNA]</scope>
    <source>
        <strain evidence="3">CECT 8010</strain>
    </source>
</reference>
<evidence type="ECO:0000313" key="3">
    <source>
        <dbReference type="Proteomes" id="UP001595906"/>
    </source>
</evidence>
<dbReference type="RefSeq" id="WP_379012958.1">
    <property type="nucleotide sequence ID" value="NZ_JBHSDC010000007.1"/>
</dbReference>
<proteinExistence type="predicted"/>
<dbReference type="Proteomes" id="UP001595906">
    <property type="component" value="Unassembled WGS sequence"/>
</dbReference>
<dbReference type="SMART" id="SM00530">
    <property type="entry name" value="HTH_XRE"/>
    <property type="match status" value="1"/>
</dbReference>
<dbReference type="EMBL" id="JBHSDC010000007">
    <property type="protein sequence ID" value="MFC4231473.1"/>
    <property type="molecule type" value="Genomic_DNA"/>
</dbReference>
<dbReference type="Pfam" id="PF01381">
    <property type="entry name" value="HTH_3"/>
    <property type="match status" value="1"/>
</dbReference>
<dbReference type="InterPro" id="IPR010982">
    <property type="entry name" value="Lambda_DNA-bd_dom_sf"/>
</dbReference>
<evidence type="ECO:0000313" key="2">
    <source>
        <dbReference type="EMBL" id="MFC4231473.1"/>
    </source>
</evidence>
<dbReference type="Gene3D" id="1.10.260.40">
    <property type="entry name" value="lambda repressor-like DNA-binding domains"/>
    <property type="match status" value="1"/>
</dbReference>
<evidence type="ECO:0000259" key="1">
    <source>
        <dbReference type="PROSITE" id="PS50943"/>
    </source>
</evidence>
<name>A0ABV8PWF6_9BACT</name>
<gene>
    <name evidence="2" type="ORF">ACFOW1_06210</name>
</gene>
<organism evidence="2 3">
    <name type="scientific">Parasediminibacterium paludis</name>
    <dbReference type="NCBI Taxonomy" id="908966"/>
    <lineage>
        <taxon>Bacteria</taxon>
        <taxon>Pseudomonadati</taxon>
        <taxon>Bacteroidota</taxon>
        <taxon>Chitinophagia</taxon>
        <taxon>Chitinophagales</taxon>
        <taxon>Chitinophagaceae</taxon>
        <taxon>Parasediminibacterium</taxon>
    </lineage>
</organism>
<dbReference type="PROSITE" id="PS50943">
    <property type="entry name" value="HTH_CROC1"/>
    <property type="match status" value="1"/>
</dbReference>
<dbReference type="SUPFAM" id="SSF47413">
    <property type="entry name" value="lambda repressor-like DNA-binding domains"/>
    <property type="match status" value="1"/>
</dbReference>
<comment type="caution">
    <text evidence="2">The sequence shown here is derived from an EMBL/GenBank/DDBJ whole genome shotgun (WGS) entry which is preliminary data.</text>
</comment>
<protein>
    <submittedName>
        <fullName evidence="2">Helix-turn-helix domain-containing protein</fullName>
    </submittedName>
</protein>
<dbReference type="InterPro" id="IPR001387">
    <property type="entry name" value="Cro/C1-type_HTH"/>
</dbReference>